<dbReference type="InterPro" id="IPR006474">
    <property type="entry name" value="Helicase_Cas3_CRISPR-ass_core"/>
</dbReference>
<keyword evidence="7" id="KW-0347">Helicase</keyword>
<name>A0ABV3MED8_9ENTE</name>
<gene>
    <name evidence="11" type="primary">cas3</name>
    <name evidence="11" type="ORF">AB1I55_09925</name>
</gene>
<dbReference type="InterPro" id="IPR054712">
    <property type="entry name" value="Cas3-like_dom"/>
</dbReference>
<dbReference type="Gene3D" id="1.10.3210.30">
    <property type="match status" value="1"/>
</dbReference>
<dbReference type="InterPro" id="IPR014001">
    <property type="entry name" value="Helicase_ATP-bd"/>
</dbReference>
<comment type="similarity">
    <text evidence="2">In the central section; belongs to the CRISPR-associated helicase Cas3 family.</text>
</comment>
<evidence type="ECO:0000256" key="1">
    <source>
        <dbReference type="ARBA" id="ARBA00006847"/>
    </source>
</evidence>
<dbReference type="Pfam" id="PF00270">
    <property type="entry name" value="DEAD"/>
    <property type="match status" value="1"/>
</dbReference>
<evidence type="ECO:0000256" key="9">
    <source>
        <dbReference type="ARBA" id="ARBA00023118"/>
    </source>
</evidence>
<dbReference type="InterPro" id="IPR050547">
    <property type="entry name" value="DEAD_box_RNA_helicases"/>
</dbReference>
<keyword evidence="8" id="KW-0067">ATP-binding</keyword>
<dbReference type="InterPro" id="IPR001650">
    <property type="entry name" value="Helicase_C-like"/>
</dbReference>
<dbReference type="SUPFAM" id="SSF109604">
    <property type="entry name" value="HD-domain/PDEase-like"/>
    <property type="match status" value="1"/>
</dbReference>
<evidence type="ECO:0000313" key="11">
    <source>
        <dbReference type="EMBL" id="MEW3466408.1"/>
    </source>
</evidence>
<dbReference type="InterPro" id="IPR027417">
    <property type="entry name" value="P-loop_NTPase"/>
</dbReference>
<dbReference type="InterPro" id="IPR011545">
    <property type="entry name" value="DEAD/DEAH_box_helicase_dom"/>
</dbReference>
<keyword evidence="9" id="KW-0051">Antiviral defense</keyword>
<keyword evidence="6" id="KW-0378">Hydrolase</keyword>
<dbReference type="Proteomes" id="UP001554047">
    <property type="component" value="Unassembled WGS sequence"/>
</dbReference>
<evidence type="ECO:0000313" key="12">
    <source>
        <dbReference type="Proteomes" id="UP001554047"/>
    </source>
</evidence>
<protein>
    <submittedName>
        <fullName evidence="11">CRISPR-associated helicase Cas3</fullName>
    </submittedName>
</protein>
<accession>A0ABV3MED8</accession>
<dbReference type="NCBIfam" id="TIGR01587">
    <property type="entry name" value="cas3_core"/>
    <property type="match status" value="1"/>
</dbReference>
<dbReference type="RefSeq" id="WP_196044391.1">
    <property type="nucleotide sequence ID" value="NZ_JBFDTA010000010.1"/>
</dbReference>
<dbReference type="CDD" id="cd09641">
    <property type="entry name" value="Cas3''_I"/>
    <property type="match status" value="1"/>
</dbReference>
<dbReference type="Pfam" id="PF22590">
    <property type="entry name" value="Cas3-like_C_2"/>
    <property type="match status" value="1"/>
</dbReference>
<evidence type="ECO:0000256" key="3">
    <source>
        <dbReference type="ARBA" id="ARBA00022722"/>
    </source>
</evidence>
<evidence type="ECO:0000256" key="7">
    <source>
        <dbReference type="ARBA" id="ARBA00022806"/>
    </source>
</evidence>
<evidence type="ECO:0000256" key="2">
    <source>
        <dbReference type="ARBA" id="ARBA00009046"/>
    </source>
</evidence>
<dbReference type="SUPFAM" id="SSF52540">
    <property type="entry name" value="P-loop containing nucleoside triphosphate hydrolases"/>
    <property type="match status" value="1"/>
</dbReference>
<comment type="caution">
    <text evidence="11">The sequence shown here is derived from an EMBL/GenBank/DDBJ whole genome shotgun (WGS) entry which is preliminary data.</text>
</comment>
<evidence type="ECO:0000259" key="10">
    <source>
        <dbReference type="PROSITE" id="PS51643"/>
    </source>
</evidence>
<dbReference type="Gene3D" id="3.40.50.300">
    <property type="entry name" value="P-loop containing nucleotide triphosphate hydrolases"/>
    <property type="match status" value="2"/>
</dbReference>
<keyword evidence="12" id="KW-1185">Reference proteome</keyword>
<evidence type="ECO:0000256" key="6">
    <source>
        <dbReference type="ARBA" id="ARBA00022801"/>
    </source>
</evidence>
<reference evidence="11 12" key="1">
    <citation type="submission" date="2024-05" db="EMBL/GenBank/DDBJ databases">
        <title>Human gut microbiome strain richness.</title>
        <authorList>
            <person name="Chen-Liaw A."/>
        </authorList>
    </citation>
    <scope>NUCLEOTIDE SEQUENCE [LARGE SCALE GENOMIC DNA]</scope>
    <source>
        <strain evidence="11 12">J1100102st1_G3_J1100102_180507</strain>
    </source>
</reference>
<dbReference type="InterPro" id="IPR006483">
    <property type="entry name" value="CRISPR-assoc_Cas3_HD"/>
</dbReference>
<proteinExistence type="inferred from homology"/>
<dbReference type="Pfam" id="PF18019">
    <property type="entry name" value="Cas3_HD"/>
    <property type="match status" value="1"/>
</dbReference>
<dbReference type="InterPro" id="IPR038257">
    <property type="entry name" value="CRISPR-assoc_Cas3_HD_sf"/>
</dbReference>
<dbReference type="PANTHER" id="PTHR47963:SF9">
    <property type="entry name" value="CRISPR-ASSOCIATED ENDONUCLEASE_HELICASE CAS3"/>
    <property type="match status" value="1"/>
</dbReference>
<evidence type="ECO:0000256" key="4">
    <source>
        <dbReference type="ARBA" id="ARBA00022723"/>
    </source>
</evidence>
<dbReference type="PROSITE" id="PS51643">
    <property type="entry name" value="HD_CAS3"/>
    <property type="match status" value="1"/>
</dbReference>
<sequence>MTDQFLAKSTGETIVAHTKELLKRYHQLKMYYPEIPVNWDLLHIACQYHDLGKMNHLFQEKIRQGVRKKAGEIPHGLLSAALLPFDELEEQYEVKEIKALTYAVALHHERNLADIDTEQYKTEIKALKLPTETFLFKALDAVKPSEFERPTARYYSLRHKLGSQDKAFEEYVMLKGLLNRIDYAASGNYAIEYPANFLTKSMPQVREAWRKKAEDPTIDWNEMQHYAQRHQDENLVLIGQTGLGKTEAGLLWIGDNKGFFTLPLRTAINAIYERIRKGIADEKEEDYQEQVGILHSDSLAVLLAEKEKNEDIELDKLDNYLTEIRGWSLPLTITTLDQTFDFVYHYAGFEQKLATFAYSKVVIDEIQMYSPDLLAYLIKGLKEIQDFGGKFLVMTATLPPYLLDLFEKKGLSVPKNPPCFLDEQLLERHNVQIVEEGLSAEAIAELYRTGKLLVICNTVRKAKQIYQQLSQFMENENIHLIHSQFIRKDRQDKEQKIQEFAKLESKEDGIWVATQVVEASLDLDFDLLITELSELNGLFQRMGRCYRKHPLRNHDEPNVYVFDGGSHATSGISSSSQAVVHRQIFTLSKAALREAGSGIYSETKKMRLIEETYTTEQMKDTDYYQQIGNMLRWLSATENDDKSAKEVRDLFRNIQSRMVIPESIYKNNSKEIDNLLKKLAMKKEEFPLIEQENPKMYRQLAKSELENYMMSVPEWLFQKCRDKKQVRAQQVGRYDYVFFVAGKYDANIGLEVLEGTEEDNTV</sequence>
<keyword evidence="3" id="KW-0540">Nuclease</keyword>
<organism evidence="11 12">
    <name type="scientific">Enterococcus entomosocium</name>
    <dbReference type="NCBI Taxonomy" id="3034352"/>
    <lineage>
        <taxon>Bacteria</taxon>
        <taxon>Bacillati</taxon>
        <taxon>Bacillota</taxon>
        <taxon>Bacilli</taxon>
        <taxon>Lactobacillales</taxon>
        <taxon>Enterococcaceae</taxon>
        <taxon>Enterococcus</taxon>
    </lineage>
</organism>
<evidence type="ECO:0000256" key="5">
    <source>
        <dbReference type="ARBA" id="ARBA00022741"/>
    </source>
</evidence>
<dbReference type="PANTHER" id="PTHR47963">
    <property type="entry name" value="DEAD-BOX ATP-DEPENDENT RNA HELICASE 47, MITOCHONDRIAL"/>
    <property type="match status" value="1"/>
</dbReference>
<evidence type="ECO:0000256" key="8">
    <source>
        <dbReference type="ARBA" id="ARBA00022840"/>
    </source>
</evidence>
<dbReference type="SMART" id="SM00490">
    <property type="entry name" value="HELICc"/>
    <property type="match status" value="1"/>
</dbReference>
<dbReference type="EMBL" id="JBFDTB010000015">
    <property type="protein sequence ID" value="MEW3466408.1"/>
    <property type="molecule type" value="Genomic_DNA"/>
</dbReference>
<dbReference type="SMART" id="SM00487">
    <property type="entry name" value="DEXDc"/>
    <property type="match status" value="1"/>
</dbReference>
<keyword evidence="5" id="KW-0547">Nucleotide-binding</keyword>
<keyword evidence="4" id="KW-0479">Metal-binding</keyword>
<dbReference type="NCBIfam" id="TIGR01596">
    <property type="entry name" value="cas3_HD"/>
    <property type="match status" value="1"/>
</dbReference>
<feature type="domain" description="HD Cas3-type" evidence="10">
    <location>
        <begin position="7"/>
        <end position="184"/>
    </location>
</feature>
<comment type="similarity">
    <text evidence="1">In the N-terminal section; belongs to the CRISPR-associated nuclease Cas3-HD family.</text>
</comment>